<dbReference type="InterPro" id="IPR036322">
    <property type="entry name" value="WD40_repeat_dom_sf"/>
</dbReference>
<organism evidence="4 5">
    <name type="scientific">Catenaria anguillulae PL171</name>
    <dbReference type="NCBI Taxonomy" id="765915"/>
    <lineage>
        <taxon>Eukaryota</taxon>
        <taxon>Fungi</taxon>
        <taxon>Fungi incertae sedis</taxon>
        <taxon>Blastocladiomycota</taxon>
        <taxon>Blastocladiomycetes</taxon>
        <taxon>Blastocladiales</taxon>
        <taxon>Catenariaceae</taxon>
        <taxon>Catenaria</taxon>
    </lineage>
</organism>
<evidence type="ECO:0000313" key="5">
    <source>
        <dbReference type="Proteomes" id="UP000193411"/>
    </source>
</evidence>
<evidence type="ECO:0000313" key="4">
    <source>
        <dbReference type="EMBL" id="ORZ34963.1"/>
    </source>
</evidence>
<proteinExistence type="predicted"/>
<reference evidence="4 5" key="1">
    <citation type="submission" date="2016-07" db="EMBL/GenBank/DDBJ databases">
        <title>Pervasive Adenine N6-methylation of Active Genes in Fungi.</title>
        <authorList>
            <consortium name="DOE Joint Genome Institute"/>
            <person name="Mondo S.J."/>
            <person name="Dannebaum R.O."/>
            <person name="Kuo R.C."/>
            <person name="Labutti K."/>
            <person name="Haridas S."/>
            <person name="Kuo A."/>
            <person name="Salamov A."/>
            <person name="Ahrendt S.R."/>
            <person name="Lipzen A."/>
            <person name="Sullivan W."/>
            <person name="Andreopoulos W.B."/>
            <person name="Clum A."/>
            <person name="Lindquist E."/>
            <person name="Daum C."/>
            <person name="Ramamoorthy G.K."/>
            <person name="Gryganskyi A."/>
            <person name="Culley D."/>
            <person name="Magnuson J.K."/>
            <person name="James T.Y."/>
            <person name="O'Malley M.A."/>
            <person name="Stajich J.E."/>
            <person name="Spatafora J.W."/>
            <person name="Visel A."/>
            <person name="Grigoriev I.V."/>
        </authorList>
    </citation>
    <scope>NUCLEOTIDE SEQUENCE [LARGE SCALE GENOMIC DNA]</scope>
    <source>
        <strain evidence="4 5">PL171</strain>
    </source>
</reference>
<dbReference type="PROSITE" id="PS50294">
    <property type="entry name" value="WD_REPEATS_REGION"/>
    <property type="match status" value="1"/>
</dbReference>
<keyword evidence="5" id="KW-1185">Reference proteome</keyword>
<dbReference type="AlphaFoldDB" id="A0A1Y2HMP4"/>
<accession>A0A1Y2HMP4</accession>
<dbReference type="InterPro" id="IPR001680">
    <property type="entry name" value="WD40_rpt"/>
</dbReference>
<evidence type="ECO:0000256" key="1">
    <source>
        <dbReference type="ARBA" id="ARBA00022574"/>
    </source>
</evidence>
<evidence type="ECO:0000256" key="3">
    <source>
        <dbReference type="PROSITE-ProRule" id="PRU00221"/>
    </source>
</evidence>
<dbReference type="InterPro" id="IPR015943">
    <property type="entry name" value="WD40/YVTN_repeat-like_dom_sf"/>
</dbReference>
<gene>
    <name evidence="4" type="ORF">BCR44DRAFT_1435495</name>
</gene>
<dbReference type="SMART" id="SM00320">
    <property type="entry name" value="WD40"/>
    <property type="match status" value="3"/>
</dbReference>
<dbReference type="OrthoDB" id="538223at2759"/>
<dbReference type="PANTHER" id="PTHR44129">
    <property type="entry name" value="WD REPEAT-CONTAINING PROTEIN POP1"/>
    <property type="match status" value="1"/>
</dbReference>
<dbReference type="InterPro" id="IPR050349">
    <property type="entry name" value="WD_LIS1/nudF_dynein_reg"/>
</dbReference>
<dbReference type="STRING" id="765915.A0A1Y2HMP4"/>
<dbReference type="Gene3D" id="2.130.10.10">
    <property type="entry name" value="YVTN repeat-like/Quinoprotein amine dehydrogenase"/>
    <property type="match status" value="2"/>
</dbReference>
<dbReference type="PROSITE" id="PS50082">
    <property type="entry name" value="WD_REPEATS_2"/>
    <property type="match status" value="1"/>
</dbReference>
<dbReference type="SUPFAM" id="SSF50978">
    <property type="entry name" value="WD40 repeat-like"/>
    <property type="match status" value="1"/>
</dbReference>
<name>A0A1Y2HMP4_9FUNG</name>
<evidence type="ECO:0000256" key="2">
    <source>
        <dbReference type="ARBA" id="ARBA00022737"/>
    </source>
</evidence>
<keyword evidence="2" id="KW-0677">Repeat</keyword>
<protein>
    <submittedName>
        <fullName evidence="4">WD40-repeat-containing domain protein</fullName>
    </submittedName>
</protein>
<dbReference type="EMBL" id="MCFL01000025">
    <property type="protein sequence ID" value="ORZ34963.1"/>
    <property type="molecule type" value="Genomic_DNA"/>
</dbReference>
<sequence>MLASGSSDNIVRVYVTPAAAPSSPSALQQQFPTSNAPTRLAHTFTGHMGKSRAWPLRAGYCAKTLMAFSACMDVAIGDYSAATLVSAHLDGKVRVWDSESGGMGAEVVVARGQGRRHPSTIVTLARDNAIRVIDLRSQTIVNSIHSPGGGFVAAGAVDGSVFGWDMRTKEQTIVTGGHGTQVNEVSWNPYDPSQMYSIDKSGTVSVWGL</sequence>
<feature type="repeat" description="WD" evidence="3">
    <location>
        <begin position="175"/>
        <end position="209"/>
    </location>
</feature>
<comment type="caution">
    <text evidence="4">The sequence shown here is derived from an EMBL/GenBank/DDBJ whole genome shotgun (WGS) entry which is preliminary data.</text>
</comment>
<dbReference type="Pfam" id="PF00400">
    <property type="entry name" value="WD40"/>
    <property type="match status" value="2"/>
</dbReference>
<dbReference type="Proteomes" id="UP000193411">
    <property type="component" value="Unassembled WGS sequence"/>
</dbReference>
<keyword evidence="1 3" id="KW-0853">WD repeat</keyword>